<dbReference type="EMBL" id="CP069105">
    <property type="protein sequence ID" value="QSS55215.1"/>
    <property type="molecule type" value="Genomic_DNA"/>
</dbReference>
<reference evidence="1" key="1">
    <citation type="submission" date="2021-01" db="EMBL/GenBank/DDBJ databases">
        <title>Chromosome-level genome assembly of a human fungal pathogen reveals clustering of transcriptionally co-regulated genes.</title>
        <authorList>
            <person name="Voorhies M."/>
            <person name="Cohen S."/>
            <person name="Shea T.P."/>
            <person name="Petrus S."/>
            <person name="Munoz J.F."/>
            <person name="Poplawski S."/>
            <person name="Goldman W.E."/>
            <person name="Michael T."/>
            <person name="Cuomo C.A."/>
            <person name="Sil A."/>
            <person name="Beyhan S."/>
        </authorList>
    </citation>
    <scope>NUCLEOTIDE SEQUENCE</scope>
    <source>
        <strain evidence="1">H88</strain>
    </source>
</reference>
<name>A0A8A1LQ25_AJEC8</name>
<accession>A0A8A1LQ25</accession>
<dbReference type="AlphaFoldDB" id="A0A8A1LQ25"/>
<organism evidence="1 2">
    <name type="scientific">Ajellomyces capsulatus (strain H88)</name>
    <name type="common">Darling's disease fungus</name>
    <name type="synonym">Histoplasma capsulatum</name>
    <dbReference type="NCBI Taxonomy" id="544711"/>
    <lineage>
        <taxon>Eukaryota</taxon>
        <taxon>Fungi</taxon>
        <taxon>Dikarya</taxon>
        <taxon>Ascomycota</taxon>
        <taxon>Pezizomycotina</taxon>
        <taxon>Eurotiomycetes</taxon>
        <taxon>Eurotiomycetidae</taxon>
        <taxon>Onygenales</taxon>
        <taxon>Ajellomycetaceae</taxon>
        <taxon>Histoplasma</taxon>
    </lineage>
</organism>
<dbReference type="Proteomes" id="UP000663419">
    <property type="component" value="Chromosome 4"/>
</dbReference>
<gene>
    <name evidence="1" type="ORF">I7I53_03039</name>
</gene>
<protein>
    <submittedName>
        <fullName evidence="1">Uncharacterized protein</fullName>
    </submittedName>
</protein>
<sequence>MDIFYATPLPHTDNAGGPREKIGHTAHTFCLARINITTSRRKSIIFRNRSSQHCQGFSMDMVFTQSAAVNALVSMPPIFWVRVRGKDSLSQASDFHKNSVDDEG</sequence>
<dbReference type="VEuPathDB" id="FungiDB:I7I53_03039"/>
<proteinExistence type="predicted"/>
<evidence type="ECO:0000313" key="1">
    <source>
        <dbReference type="EMBL" id="QSS55215.1"/>
    </source>
</evidence>
<evidence type="ECO:0000313" key="2">
    <source>
        <dbReference type="Proteomes" id="UP000663419"/>
    </source>
</evidence>